<dbReference type="SUPFAM" id="SSF53474">
    <property type="entry name" value="alpha/beta-Hydrolases"/>
    <property type="match status" value="1"/>
</dbReference>
<dbReference type="SUPFAM" id="SSF51735">
    <property type="entry name" value="NAD(P)-binding Rossmann-fold domains"/>
    <property type="match status" value="1"/>
</dbReference>
<dbReference type="InterPro" id="IPR011032">
    <property type="entry name" value="GroES-like_sf"/>
</dbReference>
<dbReference type="GO" id="GO:0016491">
    <property type="term" value="F:oxidoreductase activity"/>
    <property type="evidence" value="ECO:0007669"/>
    <property type="project" value="InterPro"/>
</dbReference>
<dbReference type="Pfam" id="PF12697">
    <property type="entry name" value="Abhydrolase_6"/>
    <property type="match status" value="1"/>
</dbReference>
<evidence type="ECO:0000313" key="3">
    <source>
        <dbReference type="Proteomes" id="UP000522262"/>
    </source>
</evidence>
<dbReference type="Pfam" id="PF00107">
    <property type="entry name" value="ADH_zinc_N"/>
    <property type="match status" value="1"/>
</dbReference>
<dbReference type="InterPro" id="IPR000073">
    <property type="entry name" value="AB_hydrolase_1"/>
</dbReference>
<organism evidence="2 3">
    <name type="scientific">Fusarium mexicanum</name>
    <dbReference type="NCBI Taxonomy" id="751941"/>
    <lineage>
        <taxon>Eukaryota</taxon>
        <taxon>Fungi</taxon>
        <taxon>Dikarya</taxon>
        <taxon>Ascomycota</taxon>
        <taxon>Pezizomycotina</taxon>
        <taxon>Sordariomycetes</taxon>
        <taxon>Hypocreomycetidae</taxon>
        <taxon>Hypocreales</taxon>
        <taxon>Nectriaceae</taxon>
        <taxon>Fusarium</taxon>
        <taxon>Fusarium fujikuroi species complex</taxon>
    </lineage>
</organism>
<sequence>MSTQQVFRLHQRTSVQDLTIHTESIPEPAAHEVLIQVRTVALNFRDFAVATGKYPFPVKVDVIPGSDMAGEVVCTGNKVEGFAKGDRVIAPFDLSALYGAIPDWNHSLGGCYDGVLREYITLPGSALVKVPVESLLSYAELSAIVCTGTTAWNALYGNNPLKPGQTVLFLGTGGVSITGLILAKAAGARTIITSSSDSKLEYVKAKWGADYTINYKNNPKWSEEILKITQGHGADHIFENGGAGTIAESINSVAYGGCISVIGFLASCAQDKMPDVAALALSKGAVIRGIMVGSKQQLEEVTRFVTTNNLRLPVEKEFGFSMESVLAAFEYLTSGQHVGKISITAAVTPRVCPATRPVVSRAPSIGLGIAALRSSFCASVVVSEAFYELILATTKMKIPGRKLRCQWSELKSFDRAWSSPLLYKEFDFFRVCYVEILDALLECLPDHIKPSPGAYAKFSHLKPPIIPSSYPDIYRMAERKPVIVIVPGGFCSPEVYQPVADLLEQDGFTVIIPRLTVTKTLTSKDPASPEFKDLARKGLLDDVKEIHDRLASELEKGSEVVIFGHSYGSLPGLLAIEGHTVAERKAKGLPGGIKGYVAVAGFAYAQRGKNARGDTEPAPPMPYFEHEDGVFHMTEAAKPIFFSDISPEKQDEAWKLVLGSQSQKSLSDVSDFINSDVTIPTTYVLCEKDQTVPPELQEMLVQAGGFDRVEKLSSGHFPFVSIPEETAKLFAQIALR</sequence>
<dbReference type="Gene3D" id="3.40.50.1820">
    <property type="entry name" value="alpha/beta hydrolase"/>
    <property type="match status" value="1"/>
</dbReference>
<dbReference type="AlphaFoldDB" id="A0A8H5IWJ1"/>
<dbReference type="InterPro" id="IPR036291">
    <property type="entry name" value="NAD(P)-bd_dom_sf"/>
</dbReference>
<accession>A0A8H5IWJ1</accession>
<dbReference type="SUPFAM" id="SSF50129">
    <property type="entry name" value="GroES-like"/>
    <property type="match status" value="1"/>
</dbReference>
<protein>
    <submittedName>
        <fullName evidence="2">Alcohol dehydrogenase</fullName>
    </submittedName>
</protein>
<reference evidence="2 3" key="1">
    <citation type="submission" date="2020-05" db="EMBL/GenBank/DDBJ databases">
        <title>Identification and distribution of gene clusters putatively required for synthesis of sphingolipid metabolism inhibitors in phylogenetically diverse species of the filamentous fungus Fusarium.</title>
        <authorList>
            <person name="Kim H.-S."/>
            <person name="Busman M."/>
            <person name="Brown D.W."/>
            <person name="Divon H."/>
            <person name="Uhlig S."/>
            <person name="Proctor R.H."/>
        </authorList>
    </citation>
    <scope>NUCLEOTIDE SEQUENCE [LARGE SCALE GENOMIC DNA]</scope>
    <source>
        <strain evidence="2 3">NRRL 53147</strain>
    </source>
</reference>
<dbReference type="InterPro" id="IPR013154">
    <property type="entry name" value="ADH-like_N"/>
</dbReference>
<proteinExistence type="predicted"/>
<dbReference type="Proteomes" id="UP000522262">
    <property type="component" value="Unassembled WGS sequence"/>
</dbReference>
<dbReference type="CDD" id="cd08276">
    <property type="entry name" value="MDR7"/>
    <property type="match status" value="1"/>
</dbReference>
<dbReference type="EMBL" id="JAAOAM010000153">
    <property type="protein sequence ID" value="KAF5543305.1"/>
    <property type="molecule type" value="Genomic_DNA"/>
</dbReference>
<dbReference type="InterPro" id="IPR013149">
    <property type="entry name" value="ADH-like_C"/>
</dbReference>
<evidence type="ECO:0000313" key="2">
    <source>
        <dbReference type="EMBL" id="KAF5543305.1"/>
    </source>
</evidence>
<comment type="caution">
    <text evidence="2">The sequence shown here is derived from an EMBL/GenBank/DDBJ whole genome shotgun (WGS) entry which is preliminary data.</text>
</comment>
<name>A0A8H5IWJ1_9HYPO</name>
<dbReference type="Gene3D" id="3.90.180.10">
    <property type="entry name" value="Medium-chain alcohol dehydrogenases, catalytic domain"/>
    <property type="match status" value="1"/>
</dbReference>
<evidence type="ECO:0000259" key="1">
    <source>
        <dbReference type="SMART" id="SM00829"/>
    </source>
</evidence>
<dbReference type="InterPro" id="IPR052711">
    <property type="entry name" value="Zinc_ADH-like"/>
</dbReference>
<dbReference type="InterPro" id="IPR020843">
    <property type="entry name" value="ER"/>
</dbReference>
<dbReference type="Gene3D" id="3.40.50.720">
    <property type="entry name" value="NAD(P)-binding Rossmann-like Domain"/>
    <property type="match status" value="1"/>
</dbReference>
<dbReference type="Pfam" id="PF08240">
    <property type="entry name" value="ADH_N"/>
    <property type="match status" value="1"/>
</dbReference>
<dbReference type="SMART" id="SM00829">
    <property type="entry name" value="PKS_ER"/>
    <property type="match status" value="1"/>
</dbReference>
<keyword evidence="3" id="KW-1185">Reference proteome</keyword>
<gene>
    <name evidence="2" type="ORF">FMEXI_7085</name>
</gene>
<dbReference type="PANTHER" id="PTHR45033">
    <property type="match status" value="1"/>
</dbReference>
<feature type="domain" description="Enoyl reductase (ER)" evidence="1">
    <location>
        <begin position="13"/>
        <end position="343"/>
    </location>
</feature>
<dbReference type="InterPro" id="IPR029058">
    <property type="entry name" value="AB_hydrolase_fold"/>
</dbReference>
<dbReference type="PANTHER" id="PTHR45033:SF2">
    <property type="entry name" value="ZINC-TYPE ALCOHOL DEHYDROGENASE-LIKE PROTEIN C1773.06C"/>
    <property type="match status" value="1"/>
</dbReference>